<dbReference type="EMBL" id="PKHU01000003">
    <property type="protein sequence ID" value="PKZ29530.1"/>
    <property type="molecule type" value="Genomic_DNA"/>
</dbReference>
<dbReference type="AlphaFoldDB" id="A0A2I1NAW7"/>
<evidence type="ECO:0008006" key="4">
    <source>
        <dbReference type="Google" id="ProtNLM"/>
    </source>
</evidence>
<feature type="transmembrane region" description="Helical" evidence="1">
    <location>
        <begin position="30"/>
        <end position="49"/>
    </location>
</feature>
<dbReference type="RefSeq" id="WP_101637097.1">
    <property type="nucleotide sequence ID" value="NZ_PKHU01000003.1"/>
</dbReference>
<evidence type="ECO:0000256" key="1">
    <source>
        <dbReference type="SAM" id="Phobius"/>
    </source>
</evidence>
<evidence type="ECO:0000313" key="2">
    <source>
        <dbReference type="EMBL" id="PKZ29530.1"/>
    </source>
</evidence>
<dbReference type="Proteomes" id="UP000234639">
    <property type="component" value="Unassembled WGS sequence"/>
</dbReference>
<name>A0A2I1NAW7_9BACT</name>
<keyword evidence="1" id="KW-1133">Transmembrane helix</keyword>
<proteinExistence type="predicted"/>
<organism evidence="2 3">
    <name type="scientific">Campylobacter ureolyticus</name>
    <dbReference type="NCBI Taxonomy" id="827"/>
    <lineage>
        <taxon>Bacteria</taxon>
        <taxon>Pseudomonadati</taxon>
        <taxon>Campylobacterota</taxon>
        <taxon>Epsilonproteobacteria</taxon>
        <taxon>Campylobacterales</taxon>
        <taxon>Campylobacteraceae</taxon>
        <taxon>Campylobacter</taxon>
    </lineage>
</organism>
<keyword evidence="1" id="KW-0472">Membrane</keyword>
<protein>
    <recommendedName>
        <fullName evidence="4">30S ribosomal protein S20</fullName>
    </recommendedName>
</protein>
<reference evidence="2 3" key="1">
    <citation type="submission" date="2017-12" db="EMBL/GenBank/DDBJ databases">
        <title>Phylogenetic diversity of female urinary microbiome.</title>
        <authorList>
            <person name="Thomas-White K."/>
            <person name="Wolfe A.J."/>
        </authorList>
    </citation>
    <scope>NUCLEOTIDE SEQUENCE [LARGE SCALE GENOMIC DNA]</scope>
    <source>
        <strain evidence="2 3">UMB0112</strain>
    </source>
</reference>
<feature type="transmembrane region" description="Helical" evidence="1">
    <location>
        <begin position="55"/>
        <end position="75"/>
    </location>
</feature>
<sequence length="173" mass="20054">MEVIITNKDVGNLRKFMILHSKKAKRQKMMSFYAVPFEFIVVGLILDGLLKTVPILSLTSLVLAILWLIFFPKYYRKICNKELIKSDNLPESKIKMKFNVDENNITFSNDEKPKPSEIFNLNSLDKIAKTKENYFISFKEGHHIVLPLSDETTKKINEIKSHFSKGDIEEVTL</sequence>
<comment type="caution">
    <text evidence="2">The sequence shown here is derived from an EMBL/GenBank/DDBJ whole genome shotgun (WGS) entry which is preliminary data.</text>
</comment>
<keyword evidence="1" id="KW-0812">Transmembrane</keyword>
<accession>A0A2I1NAW7</accession>
<evidence type="ECO:0000313" key="3">
    <source>
        <dbReference type="Proteomes" id="UP000234639"/>
    </source>
</evidence>
<gene>
    <name evidence="2" type="ORF">CYJ41_04005</name>
</gene>